<sequence length="159" mass="18475">MRKWDWEGAKVTIATPFMDKAGLIFIQSCLQNETALVKIYTREVCGWNNKKIDRVIAEAELLKKWFVNKVVALKKSPSFHAKFLAGEYTDKVELILTSSNMTSEHLFSDQLETVMRIKCTVETFHSHWLRPLENMAEEEGNMAKFLNMDDIMQEVQNIE</sequence>
<dbReference type="AlphaFoldDB" id="A0A9W9YCZ4"/>
<proteinExistence type="predicted"/>
<gene>
    <name evidence="1" type="ORF">OS493_027072</name>
</gene>
<name>A0A9W9YCZ4_9CNID</name>
<dbReference type="Gene3D" id="3.30.870.10">
    <property type="entry name" value="Endonuclease Chain A"/>
    <property type="match status" value="1"/>
</dbReference>
<evidence type="ECO:0000313" key="1">
    <source>
        <dbReference type="EMBL" id="KAJ7327382.1"/>
    </source>
</evidence>
<evidence type="ECO:0008006" key="3">
    <source>
        <dbReference type="Google" id="ProtNLM"/>
    </source>
</evidence>
<keyword evidence="2" id="KW-1185">Reference proteome</keyword>
<evidence type="ECO:0000313" key="2">
    <source>
        <dbReference type="Proteomes" id="UP001163046"/>
    </source>
</evidence>
<dbReference type="Proteomes" id="UP001163046">
    <property type="component" value="Unassembled WGS sequence"/>
</dbReference>
<protein>
    <recommendedName>
        <fullName evidence="3">Phospholipase D-like domain-containing protein</fullName>
    </recommendedName>
</protein>
<dbReference type="OrthoDB" id="5870588at2759"/>
<reference evidence="1" key="1">
    <citation type="submission" date="2023-01" db="EMBL/GenBank/DDBJ databases">
        <title>Genome assembly of the deep-sea coral Lophelia pertusa.</title>
        <authorList>
            <person name="Herrera S."/>
            <person name="Cordes E."/>
        </authorList>
    </citation>
    <scope>NUCLEOTIDE SEQUENCE</scope>
    <source>
        <strain evidence="1">USNM1676648</strain>
        <tissue evidence="1">Polyp</tissue>
    </source>
</reference>
<dbReference type="EMBL" id="MU827801">
    <property type="protein sequence ID" value="KAJ7327382.1"/>
    <property type="molecule type" value="Genomic_DNA"/>
</dbReference>
<organism evidence="1 2">
    <name type="scientific">Desmophyllum pertusum</name>
    <dbReference type="NCBI Taxonomy" id="174260"/>
    <lineage>
        <taxon>Eukaryota</taxon>
        <taxon>Metazoa</taxon>
        <taxon>Cnidaria</taxon>
        <taxon>Anthozoa</taxon>
        <taxon>Hexacorallia</taxon>
        <taxon>Scleractinia</taxon>
        <taxon>Caryophylliina</taxon>
        <taxon>Caryophylliidae</taxon>
        <taxon>Desmophyllum</taxon>
    </lineage>
</organism>
<accession>A0A9W9YCZ4</accession>
<comment type="caution">
    <text evidence="1">The sequence shown here is derived from an EMBL/GenBank/DDBJ whole genome shotgun (WGS) entry which is preliminary data.</text>
</comment>